<protein>
    <recommendedName>
        <fullName evidence="3">DUF615 domain-containing protein</fullName>
    </recommendedName>
</protein>
<proteinExistence type="predicted"/>
<dbReference type="EMBL" id="RKKU01000001">
    <property type="protein sequence ID" value="ROZ88456.1"/>
    <property type="molecule type" value="Genomic_DNA"/>
</dbReference>
<accession>A0ABX9XN59</accession>
<dbReference type="Proteomes" id="UP000275199">
    <property type="component" value="Unassembled WGS sequence"/>
</dbReference>
<organism evidence="1 2">
    <name type="scientific">Pseudomonas neustonica</name>
    <dbReference type="NCBI Taxonomy" id="2487346"/>
    <lineage>
        <taxon>Bacteria</taxon>
        <taxon>Pseudomonadati</taxon>
        <taxon>Pseudomonadota</taxon>
        <taxon>Gammaproteobacteria</taxon>
        <taxon>Pseudomonadales</taxon>
        <taxon>Pseudomonadaceae</taxon>
        <taxon>Pseudomonas</taxon>
    </lineage>
</organism>
<sequence length="84" mass="9324">MTPANRQAIRHGVNLATLPDEVVQELSQEREDCLQRDTAVKANARRLLGLRKNRIQVERELGLLGDLGPAVRAQLNKLISEGKA</sequence>
<comment type="caution">
    <text evidence="1">The sequence shown here is derived from an EMBL/GenBank/DDBJ whole genome shotgun (WGS) entry which is preliminary data.</text>
</comment>
<evidence type="ECO:0000313" key="1">
    <source>
        <dbReference type="EMBL" id="ROZ88456.1"/>
    </source>
</evidence>
<gene>
    <name evidence="1" type="ORF">EF096_01835</name>
</gene>
<name>A0ABX9XN59_9PSED</name>
<reference evidence="1 2" key="1">
    <citation type="submission" date="2018-11" db="EMBL/GenBank/DDBJ databases">
        <authorList>
            <person name="Jang G.I."/>
            <person name="Hwang C.Y."/>
        </authorList>
    </citation>
    <scope>NUCLEOTIDE SEQUENCE [LARGE SCALE GENOMIC DNA]</scope>
    <source>
        <strain evidence="1 2">SSM26</strain>
    </source>
</reference>
<keyword evidence="2" id="KW-1185">Reference proteome</keyword>
<evidence type="ECO:0000313" key="2">
    <source>
        <dbReference type="Proteomes" id="UP000275199"/>
    </source>
</evidence>
<evidence type="ECO:0008006" key="3">
    <source>
        <dbReference type="Google" id="ProtNLM"/>
    </source>
</evidence>
<dbReference type="RefSeq" id="WP_123887894.1">
    <property type="nucleotide sequence ID" value="NZ_RKKU01000001.1"/>
</dbReference>